<dbReference type="KEGG" id="ccp:CHC_T00001609001"/>
<gene>
    <name evidence="1" type="ORF">CHC_T00001609001</name>
</gene>
<dbReference type="RefSeq" id="XP_005712538.1">
    <property type="nucleotide sequence ID" value="XM_005712481.1"/>
</dbReference>
<organism evidence="1 2">
    <name type="scientific">Chondrus crispus</name>
    <name type="common">Carrageen Irish moss</name>
    <name type="synonym">Polymorpha crispa</name>
    <dbReference type="NCBI Taxonomy" id="2769"/>
    <lineage>
        <taxon>Eukaryota</taxon>
        <taxon>Rhodophyta</taxon>
        <taxon>Florideophyceae</taxon>
        <taxon>Rhodymeniophycidae</taxon>
        <taxon>Gigartinales</taxon>
        <taxon>Gigartinaceae</taxon>
        <taxon>Chondrus</taxon>
    </lineage>
</organism>
<sequence>MAFPMFALRREQDALVRLSGERALRSRQCRGRGGGGGGQRLGAGAAKWRCYRNVAALLDLINLPRVLLRPDRGLHGKVLDFINQLILIVELIIHSARQGLHVRQGAGDLIQVLVLLAHDVRDALGVLGIILVDLPSIPHGGRGDVLLPPANAGPPRRGGLDQLCAIKQGVPLQILQGDGGGAVSLARGAHALEVDGVDAAPAELLARVGVLARRLDLVQPLAAGLLAREQTGQLGARHLVDDALRLV</sequence>
<dbReference type="EMBL" id="HG001573">
    <property type="protein sequence ID" value="CDF77499.1"/>
    <property type="molecule type" value="Genomic_DNA"/>
</dbReference>
<accession>S0F3L0</accession>
<name>S0F3L0_CHOCR</name>
<dbReference type="AlphaFoldDB" id="S0F3L0"/>
<dbReference type="Gramene" id="CDF77499">
    <property type="protein sequence ID" value="CDF77499"/>
    <property type="gene ID" value="CHC_T00001609001"/>
</dbReference>
<proteinExistence type="predicted"/>
<dbReference type="Proteomes" id="UP000012073">
    <property type="component" value="Unassembled WGS sequence"/>
</dbReference>
<keyword evidence="2" id="KW-1185">Reference proteome</keyword>
<evidence type="ECO:0000313" key="2">
    <source>
        <dbReference type="Proteomes" id="UP000012073"/>
    </source>
</evidence>
<reference evidence="2" key="1">
    <citation type="journal article" date="2013" name="Proc. Natl. Acad. Sci. U.S.A.">
        <title>Genome structure and metabolic features in the red seaweed Chondrus crispus shed light on evolution of the Archaeplastida.</title>
        <authorList>
            <person name="Collen J."/>
            <person name="Porcel B."/>
            <person name="Carre W."/>
            <person name="Ball S.G."/>
            <person name="Chaparro C."/>
            <person name="Tonon T."/>
            <person name="Barbeyron T."/>
            <person name="Michel G."/>
            <person name="Noel B."/>
            <person name="Valentin K."/>
            <person name="Elias M."/>
            <person name="Artiguenave F."/>
            <person name="Arun A."/>
            <person name="Aury J.M."/>
            <person name="Barbosa-Neto J.F."/>
            <person name="Bothwell J.H."/>
            <person name="Bouget F.Y."/>
            <person name="Brillet L."/>
            <person name="Cabello-Hurtado F."/>
            <person name="Capella-Gutierrez S."/>
            <person name="Charrier B."/>
            <person name="Cladiere L."/>
            <person name="Cock J.M."/>
            <person name="Coelho S.M."/>
            <person name="Colleoni C."/>
            <person name="Czjzek M."/>
            <person name="Da Silva C."/>
            <person name="Delage L."/>
            <person name="Denoeud F."/>
            <person name="Deschamps P."/>
            <person name="Dittami S.M."/>
            <person name="Gabaldon T."/>
            <person name="Gachon C.M."/>
            <person name="Groisillier A."/>
            <person name="Herve C."/>
            <person name="Jabbari K."/>
            <person name="Katinka M."/>
            <person name="Kloareg B."/>
            <person name="Kowalczyk N."/>
            <person name="Labadie K."/>
            <person name="Leblanc C."/>
            <person name="Lopez P.J."/>
            <person name="McLachlan D.H."/>
            <person name="Meslet-Cladiere L."/>
            <person name="Moustafa A."/>
            <person name="Nehr Z."/>
            <person name="Nyvall Collen P."/>
            <person name="Panaud O."/>
            <person name="Partensky F."/>
            <person name="Poulain J."/>
            <person name="Rensing S.A."/>
            <person name="Rousvoal S."/>
            <person name="Samson G."/>
            <person name="Symeonidi A."/>
            <person name="Weissenbach J."/>
            <person name="Zambounis A."/>
            <person name="Wincker P."/>
            <person name="Boyen C."/>
        </authorList>
    </citation>
    <scope>NUCLEOTIDE SEQUENCE [LARGE SCALE GENOMIC DNA]</scope>
    <source>
        <strain evidence="2">cv. Stackhouse</strain>
    </source>
</reference>
<evidence type="ECO:0000313" key="1">
    <source>
        <dbReference type="EMBL" id="CDF77499.1"/>
    </source>
</evidence>
<dbReference type="GeneID" id="17320253"/>
<protein>
    <submittedName>
        <fullName evidence="1">Uncharacterized protein</fullName>
    </submittedName>
</protein>